<comment type="caution">
    <text evidence="1">The sequence shown here is derived from an EMBL/GenBank/DDBJ whole genome shotgun (WGS) entry which is preliminary data.</text>
</comment>
<dbReference type="EMBL" id="JACHJD010000026">
    <property type="protein sequence ID" value="MBB5109299.1"/>
    <property type="molecule type" value="Genomic_DNA"/>
</dbReference>
<protein>
    <submittedName>
        <fullName evidence="1">Uncharacterized protein</fullName>
    </submittedName>
</protein>
<reference evidence="1 2" key="1">
    <citation type="submission" date="2020-08" db="EMBL/GenBank/DDBJ databases">
        <title>Genomic Encyclopedia of Type Strains, Phase III (KMG-III): the genomes of soil and plant-associated and newly described type strains.</title>
        <authorList>
            <person name="Whitman W."/>
        </authorList>
    </citation>
    <scope>NUCLEOTIDE SEQUENCE [LARGE SCALE GENOMIC DNA]</scope>
    <source>
        <strain evidence="1 2">CECT 3146</strain>
    </source>
</reference>
<evidence type="ECO:0000313" key="1">
    <source>
        <dbReference type="EMBL" id="MBB5109299.1"/>
    </source>
</evidence>
<organism evidence="1 2">
    <name type="scientific">Streptomyces spectabilis</name>
    <dbReference type="NCBI Taxonomy" id="68270"/>
    <lineage>
        <taxon>Bacteria</taxon>
        <taxon>Bacillati</taxon>
        <taxon>Actinomycetota</taxon>
        <taxon>Actinomycetes</taxon>
        <taxon>Kitasatosporales</taxon>
        <taxon>Streptomycetaceae</taxon>
        <taxon>Streptomyces</taxon>
    </lineage>
</organism>
<evidence type="ECO:0000313" key="2">
    <source>
        <dbReference type="Proteomes" id="UP000549009"/>
    </source>
</evidence>
<name>A0A7W8B2S2_STRST</name>
<accession>A0A7W8B2S2</accession>
<dbReference type="Proteomes" id="UP000549009">
    <property type="component" value="Unassembled WGS sequence"/>
</dbReference>
<gene>
    <name evidence="1" type="ORF">FHS40_008427</name>
</gene>
<dbReference type="RefSeq" id="WP_184926247.1">
    <property type="nucleotide sequence ID" value="NZ_BMSQ01000030.1"/>
</dbReference>
<dbReference type="AlphaFoldDB" id="A0A7W8B2S2"/>
<proteinExistence type="predicted"/>
<keyword evidence="2" id="KW-1185">Reference proteome</keyword>
<sequence length="185" mass="20232">MKSRCAEQAEEIGVPVTPAEEEQARNALTELARRESDPDMLCVPREQFELALPLFELGWAMGVRMGNTGPAVTGVPVDWPTVESAFAAPWSGSGNRLALQLSRILGPLFEGAPGPVVWQKVEYHGSVREQHGVHWVHTIRAFGGPHGGTPRLGYDLCEIRGGTPMLTVTGVRRESLTPLPIFRAW</sequence>